<dbReference type="Proteomes" id="UP001604277">
    <property type="component" value="Unassembled WGS sequence"/>
</dbReference>
<proteinExistence type="predicted"/>
<sequence>MVVDQLKRPTVRIGKSVSGGLRILTFSGKFSLALLPLNRRAASSYALAAASVVSNVPNHTLAALCGSLISDAHLPHGLYLTPLYLLLLSPVSSFEVLVISTCGGCAMVVVVADAAVGWYALQNLSLSPALEIGAKILRRFFGKIQ</sequence>
<evidence type="ECO:0000313" key="2">
    <source>
        <dbReference type="Proteomes" id="UP001604277"/>
    </source>
</evidence>
<gene>
    <name evidence="1" type="ORF">Fot_10068</name>
</gene>
<organism evidence="1 2">
    <name type="scientific">Forsythia ovata</name>
    <dbReference type="NCBI Taxonomy" id="205694"/>
    <lineage>
        <taxon>Eukaryota</taxon>
        <taxon>Viridiplantae</taxon>
        <taxon>Streptophyta</taxon>
        <taxon>Embryophyta</taxon>
        <taxon>Tracheophyta</taxon>
        <taxon>Spermatophyta</taxon>
        <taxon>Magnoliopsida</taxon>
        <taxon>eudicotyledons</taxon>
        <taxon>Gunneridae</taxon>
        <taxon>Pentapetalae</taxon>
        <taxon>asterids</taxon>
        <taxon>lamiids</taxon>
        <taxon>Lamiales</taxon>
        <taxon>Oleaceae</taxon>
        <taxon>Forsythieae</taxon>
        <taxon>Forsythia</taxon>
    </lineage>
</organism>
<keyword evidence="2" id="KW-1185">Reference proteome</keyword>
<reference evidence="2" key="1">
    <citation type="submission" date="2024-07" db="EMBL/GenBank/DDBJ databases">
        <title>Two chromosome-level genome assemblies of Korean endemic species Abeliophyllum distichum and Forsythia ovata (Oleaceae).</title>
        <authorList>
            <person name="Jang H."/>
        </authorList>
    </citation>
    <scope>NUCLEOTIDE SEQUENCE [LARGE SCALE GENOMIC DNA]</scope>
</reference>
<protein>
    <submittedName>
        <fullName evidence="1">Uncharacterized protein</fullName>
    </submittedName>
</protein>
<comment type="caution">
    <text evidence="1">The sequence shown here is derived from an EMBL/GenBank/DDBJ whole genome shotgun (WGS) entry which is preliminary data.</text>
</comment>
<name>A0ABD1WII8_9LAMI</name>
<dbReference type="EMBL" id="JBFOLJ010000003">
    <property type="protein sequence ID" value="KAL2548538.1"/>
    <property type="molecule type" value="Genomic_DNA"/>
</dbReference>
<evidence type="ECO:0000313" key="1">
    <source>
        <dbReference type="EMBL" id="KAL2548538.1"/>
    </source>
</evidence>
<dbReference type="AlphaFoldDB" id="A0ABD1WII8"/>
<accession>A0ABD1WII8</accession>